<dbReference type="SUPFAM" id="SSF52151">
    <property type="entry name" value="FabD/lysophospholipase-like"/>
    <property type="match status" value="1"/>
</dbReference>
<dbReference type="GO" id="GO:0016042">
    <property type="term" value="P:lipid catabolic process"/>
    <property type="evidence" value="ECO:0007669"/>
    <property type="project" value="UniProtKB-UniRule"/>
</dbReference>
<keyword evidence="1 4" id="KW-0378">Hydrolase</keyword>
<evidence type="ECO:0000259" key="5">
    <source>
        <dbReference type="PROSITE" id="PS51635"/>
    </source>
</evidence>
<keyword evidence="2 4" id="KW-0442">Lipid degradation</keyword>
<comment type="caution">
    <text evidence="4">Lacks conserved residue(s) required for the propagation of feature annotation.</text>
</comment>
<dbReference type="Proteomes" id="UP000019184">
    <property type="component" value="Unassembled WGS sequence"/>
</dbReference>
<dbReference type="PANTHER" id="PTHR14226:SF57">
    <property type="entry name" value="BLR7027 PROTEIN"/>
    <property type="match status" value="1"/>
</dbReference>
<evidence type="ECO:0000256" key="2">
    <source>
        <dbReference type="ARBA" id="ARBA00022963"/>
    </source>
</evidence>
<dbReference type="OrthoDB" id="9798773at2"/>
<keyword evidence="3 4" id="KW-0443">Lipid metabolism</keyword>
<sequence>MLVTQPESIQRQASGPRIGLAVAGGGPVGLVYEIGALRALDEALDGVHFNHLHVYVGVSSGAVIAALLANRLDTGRICHTFISNESEEHPLDPRIFLTPAFAEYWRRLATLPRLTWEACWRYLQNPLDLSLLQSLTRRLGRALPTGFFDNEPIHEYLARMWSDPGRSNDFRQLANKLYVVAVDLDTGESVEFGAPGYDHVPISRAVQASSALPGLYPPVEIDGRCYVDGALRKTMHASVALREGLDLLLCINSLVPFDARLSAATGTPTPVSRLVEGGLPVVLSQTFRALIHSRLQVGMKTYDSEFEHTDVVLFEPNRDDAKMFFTNVFSFSGRHWVCEHAYQTTRRDLLTRRAELEPIFARHGVRMRLDVLQDPERHYYTGLRHPHDLAAPVKQRSRLTGDLHSALDQLQDWVASTPTGSVR</sequence>
<accession>A0A7U7GAS0</accession>
<dbReference type="AlphaFoldDB" id="A0A7U7GAS0"/>
<dbReference type="Gene3D" id="3.40.1090.10">
    <property type="entry name" value="Cytosolic phospholipase A2 catalytic domain"/>
    <property type="match status" value="2"/>
</dbReference>
<dbReference type="PANTHER" id="PTHR14226">
    <property type="entry name" value="NEUROPATHY TARGET ESTERASE/SWISS CHEESE D.MELANOGASTER"/>
    <property type="match status" value="1"/>
</dbReference>
<dbReference type="Pfam" id="PF01734">
    <property type="entry name" value="Patatin"/>
    <property type="match status" value="1"/>
</dbReference>
<dbReference type="InterPro" id="IPR050301">
    <property type="entry name" value="NTE"/>
</dbReference>
<evidence type="ECO:0000313" key="6">
    <source>
        <dbReference type="EMBL" id="CDH44901.1"/>
    </source>
</evidence>
<evidence type="ECO:0000256" key="3">
    <source>
        <dbReference type="ARBA" id="ARBA00023098"/>
    </source>
</evidence>
<organism evidence="6 7">
    <name type="scientific">Candidatus Contendobacter odensis Run_B_J11</name>
    <dbReference type="NCBI Taxonomy" id="1400861"/>
    <lineage>
        <taxon>Bacteria</taxon>
        <taxon>Pseudomonadati</taxon>
        <taxon>Pseudomonadota</taxon>
        <taxon>Gammaproteobacteria</taxon>
        <taxon>Candidatus Competibacteraceae</taxon>
        <taxon>Candidatus Contendibacter</taxon>
    </lineage>
</organism>
<name>A0A7U7GAS0_9GAMM</name>
<feature type="active site" description="Proton acceptor" evidence="4">
    <location>
        <position position="228"/>
    </location>
</feature>
<feature type="short sequence motif" description="GXSXG" evidence="4">
    <location>
        <begin position="57"/>
        <end position="61"/>
    </location>
</feature>
<evidence type="ECO:0000313" key="7">
    <source>
        <dbReference type="Proteomes" id="UP000019184"/>
    </source>
</evidence>
<evidence type="ECO:0000256" key="1">
    <source>
        <dbReference type="ARBA" id="ARBA00022801"/>
    </source>
</evidence>
<dbReference type="PROSITE" id="PS51635">
    <property type="entry name" value="PNPLA"/>
    <property type="match status" value="1"/>
</dbReference>
<comment type="caution">
    <text evidence="6">The sequence shown here is derived from an EMBL/GenBank/DDBJ whole genome shotgun (WGS) entry which is preliminary data.</text>
</comment>
<protein>
    <submittedName>
        <fullName evidence="6">Predicted esterase of the alpha-beta hydrolase superfamily</fullName>
    </submittedName>
</protein>
<feature type="domain" description="PNPLA" evidence="5">
    <location>
        <begin position="21"/>
        <end position="241"/>
    </location>
</feature>
<keyword evidence="7" id="KW-1185">Reference proteome</keyword>
<gene>
    <name evidence="6" type="ORF">BN874_20021</name>
</gene>
<feature type="active site" description="Nucleophile" evidence="4">
    <location>
        <position position="59"/>
    </location>
</feature>
<dbReference type="GO" id="GO:0016787">
    <property type="term" value="F:hydrolase activity"/>
    <property type="evidence" value="ECO:0007669"/>
    <property type="project" value="UniProtKB-UniRule"/>
</dbReference>
<dbReference type="RefSeq" id="WP_051497604.1">
    <property type="nucleotide sequence ID" value="NZ_CBTK010000112.1"/>
</dbReference>
<dbReference type="InterPro" id="IPR016035">
    <property type="entry name" value="Acyl_Trfase/lysoPLipase"/>
</dbReference>
<feature type="short sequence motif" description="DGA/G" evidence="4">
    <location>
        <begin position="228"/>
        <end position="230"/>
    </location>
</feature>
<proteinExistence type="predicted"/>
<evidence type="ECO:0000256" key="4">
    <source>
        <dbReference type="PROSITE-ProRule" id="PRU01161"/>
    </source>
</evidence>
<dbReference type="InterPro" id="IPR002641">
    <property type="entry name" value="PNPLA_dom"/>
</dbReference>
<reference evidence="6 7" key="1">
    <citation type="journal article" date="2014" name="ISME J.">
        <title>Candidatus Competibacter-lineage genomes retrieved from metagenomes reveal functional metabolic diversity.</title>
        <authorList>
            <person name="McIlroy S.J."/>
            <person name="Albertsen M."/>
            <person name="Andresen E.K."/>
            <person name="Saunders A.M."/>
            <person name="Kristiansen R."/>
            <person name="Stokholm-Bjerregaard M."/>
            <person name="Nielsen K.L."/>
            <person name="Nielsen P.H."/>
        </authorList>
    </citation>
    <scope>NUCLEOTIDE SEQUENCE [LARGE SCALE GENOMIC DNA]</scope>
    <source>
        <strain evidence="6 7">Run_B_J11</strain>
    </source>
</reference>
<dbReference type="EMBL" id="CBTK010000112">
    <property type="protein sequence ID" value="CDH44901.1"/>
    <property type="molecule type" value="Genomic_DNA"/>
</dbReference>